<dbReference type="Gene3D" id="1.25.10.30">
    <property type="entry name" value="IP3 receptor type 1 binding core, RIH domain"/>
    <property type="match status" value="1"/>
</dbReference>
<dbReference type="Pfam" id="PF08454">
    <property type="entry name" value="RIH_assoc"/>
    <property type="match status" value="1"/>
</dbReference>
<dbReference type="Pfam" id="PF01365">
    <property type="entry name" value="RYDR_ITPR"/>
    <property type="match status" value="1"/>
</dbReference>
<evidence type="ECO:0000313" key="16">
    <source>
        <dbReference type="Proteomes" id="UP001165740"/>
    </source>
</evidence>
<keyword evidence="10 13" id="KW-0675">Receptor</keyword>
<keyword evidence="7 13" id="KW-1133">Transmembrane helix</keyword>
<dbReference type="Pfam" id="PF02815">
    <property type="entry name" value="MIR"/>
    <property type="match status" value="1"/>
</dbReference>
<dbReference type="Gene3D" id="2.80.10.50">
    <property type="match status" value="2"/>
</dbReference>
<dbReference type="PANTHER" id="PTHR13715:SF99">
    <property type="entry name" value="INOSITOL 1,4,5-TRISPHOSPHATE RECEPTOR-LIKE PROTEIN A"/>
    <property type="match status" value="1"/>
</dbReference>
<dbReference type="SMART" id="SM00472">
    <property type="entry name" value="MIR"/>
    <property type="match status" value="3"/>
</dbReference>
<dbReference type="InterPro" id="IPR016093">
    <property type="entry name" value="MIR_motif"/>
</dbReference>
<dbReference type="PRINTS" id="PR00779">
    <property type="entry name" value="INSP3RECEPTR"/>
</dbReference>
<evidence type="ECO:0000256" key="10">
    <source>
        <dbReference type="ARBA" id="ARBA00023170"/>
    </source>
</evidence>
<feature type="region of interest" description="Disordered" evidence="14">
    <location>
        <begin position="1803"/>
        <end position="1831"/>
    </location>
</feature>
<keyword evidence="13" id="KW-0109">Calcium transport</keyword>
<evidence type="ECO:0000256" key="14">
    <source>
        <dbReference type="SAM" id="MobiDB-lite"/>
    </source>
</evidence>
<evidence type="ECO:0000256" key="2">
    <source>
        <dbReference type="ARBA" id="ARBA00009453"/>
    </source>
</evidence>
<gene>
    <name evidence="17" type="primary">LOC106060158</name>
</gene>
<dbReference type="RefSeq" id="XP_055891547.1">
    <property type="nucleotide sequence ID" value="XM_056035572.1"/>
</dbReference>
<evidence type="ECO:0000256" key="8">
    <source>
        <dbReference type="ARBA" id="ARBA00023065"/>
    </source>
</evidence>
<evidence type="ECO:0000256" key="1">
    <source>
        <dbReference type="ARBA" id="ARBA00004477"/>
    </source>
</evidence>
<keyword evidence="11 13" id="KW-1071">Ligand-gated ion channel</keyword>
<feature type="region of interest" description="Disordered" evidence="14">
    <location>
        <begin position="2734"/>
        <end position="2836"/>
    </location>
</feature>
<feature type="transmembrane region" description="Helical" evidence="13">
    <location>
        <begin position="2304"/>
        <end position="2329"/>
    </location>
</feature>
<dbReference type="CDD" id="cd23280">
    <property type="entry name" value="beta-trefoil_MIR_itr-1-like"/>
    <property type="match status" value="1"/>
</dbReference>
<evidence type="ECO:0000256" key="6">
    <source>
        <dbReference type="ARBA" id="ARBA00022824"/>
    </source>
</evidence>
<feature type="compositionally biased region" description="Basic and acidic residues" evidence="14">
    <location>
        <begin position="2944"/>
        <end position="2967"/>
    </location>
</feature>
<feature type="transmembrane region" description="Helical" evidence="13">
    <location>
        <begin position="2496"/>
        <end position="2523"/>
    </location>
</feature>
<evidence type="ECO:0000256" key="13">
    <source>
        <dbReference type="RuleBase" id="RU368044"/>
    </source>
</evidence>
<evidence type="ECO:0000256" key="9">
    <source>
        <dbReference type="ARBA" id="ARBA00023136"/>
    </source>
</evidence>
<comment type="similarity">
    <text evidence="2 13">Belongs to the InsP3 receptor family.</text>
</comment>
<keyword evidence="9 13" id="KW-0472">Membrane</keyword>
<dbReference type="InterPro" id="IPR035910">
    <property type="entry name" value="RyR/IP3R_RIH_dom_sf"/>
</dbReference>
<dbReference type="GO" id="GO:0051209">
    <property type="term" value="P:release of sequestered calcium ion into cytosol"/>
    <property type="evidence" value="ECO:0007669"/>
    <property type="project" value="UniProtKB-UniRule"/>
</dbReference>
<name>A0A9W3AWE7_BIOGL</name>
<keyword evidence="3 13" id="KW-0813">Transport</keyword>
<dbReference type="OMA" id="ADMRDTC"/>
<feature type="transmembrane region" description="Helical" evidence="13">
    <location>
        <begin position="2458"/>
        <end position="2476"/>
    </location>
</feature>
<proteinExistence type="inferred from homology"/>
<dbReference type="SUPFAM" id="SSF82109">
    <property type="entry name" value="MIR domain"/>
    <property type="match status" value="2"/>
</dbReference>
<evidence type="ECO:0000256" key="11">
    <source>
        <dbReference type="ARBA" id="ARBA00023286"/>
    </source>
</evidence>
<feature type="domain" description="MIR" evidence="15">
    <location>
        <begin position="124"/>
        <end position="178"/>
    </location>
</feature>
<dbReference type="InterPro" id="IPR014821">
    <property type="entry name" value="Ins145_P3_rcpt"/>
</dbReference>
<dbReference type="Pfam" id="PF00520">
    <property type="entry name" value="Ion_trans"/>
    <property type="match status" value="1"/>
</dbReference>
<dbReference type="PROSITE" id="PS50919">
    <property type="entry name" value="MIR"/>
    <property type="match status" value="1"/>
</dbReference>
<accession>A0A9W3AWE7</accession>
<dbReference type="GO" id="GO:0005789">
    <property type="term" value="C:endoplasmic reticulum membrane"/>
    <property type="evidence" value="ECO:0007669"/>
    <property type="project" value="UniProtKB-SubCell"/>
</dbReference>
<evidence type="ECO:0000313" key="17">
    <source>
        <dbReference type="RefSeq" id="XP_055891547.1"/>
    </source>
</evidence>
<comment type="domain">
    <text evidence="13">The receptor contains a calcium channel in its C-terminal extremity. Its large N-terminal cytoplasmic region has the ligand-binding site in the N-terminus and modulatory sites in the middle portion immediately upstream of the channel region.</text>
</comment>
<organism evidence="16 17">
    <name type="scientific">Biomphalaria glabrata</name>
    <name type="common">Bloodfluke planorb</name>
    <name type="synonym">Freshwater snail</name>
    <dbReference type="NCBI Taxonomy" id="6526"/>
    <lineage>
        <taxon>Eukaryota</taxon>
        <taxon>Metazoa</taxon>
        <taxon>Spiralia</taxon>
        <taxon>Lophotrochozoa</taxon>
        <taxon>Mollusca</taxon>
        <taxon>Gastropoda</taxon>
        <taxon>Heterobranchia</taxon>
        <taxon>Euthyneura</taxon>
        <taxon>Panpulmonata</taxon>
        <taxon>Hygrophila</taxon>
        <taxon>Lymnaeoidea</taxon>
        <taxon>Planorbidae</taxon>
        <taxon>Biomphalaria</taxon>
    </lineage>
</organism>
<keyword evidence="16" id="KW-1185">Reference proteome</keyword>
<comment type="function">
    <text evidence="13">Receptor for inositol 1,4,5-trisphosphate, a second messenger that mediates the release of intracellular calcium.</text>
</comment>
<comment type="subcellular location">
    <subcellularLocation>
        <location evidence="1 13">Endoplasmic reticulum membrane</location>
        <topology evidence="1 13">Multi-pass membrane protein</topology>
    </subcellularLocation>
</comment>
<evidence type="ECO:0000256" key="3">
    <source>
        <dbReference type="ARBA" id="ARBA00022448"/>
    </source>
</evidence>
<dbReference type="PANTHER" id="PTHR13715">
    <property type="entry name" value="RYANODINE RECEPTOR AND IP3 RECEPTOR"/>
    <property type="match status" value="1"/>
</dbReference>
<dbReference type="Proteomes" id="UP001165740">
    <property type="component" value="Chromosome 7"/>
</dbReference>
<dbReference type="InterPro" id="IPR013662">
    <property type="entry name" value="RIH_assoc-dom"/>
</dbReference>
<dbReference type="InterPro" id="IPR000493">
    <property type="entry name" value="InsP3_rcpt"/>
</dbReference>
<protein>
    <recommendedName>
        <fullName evidence="13">Inositol 1,4,5-trisphosphate receptor</fullName>
    </recommendedName>
</protein>
<dbReference type="InterPro" id="IPR005821">
    <property type="entry name" value="Ion_trans_dom"/>
</dbReference>
<sequence length="2967" mass="340899">MLSASGGEYLCVGDYIALYSVDTEGYVNATQSSTSYSEIYIYQNQDRDKPAHIPNPQAVTFQICIQNRYKLSKKLRKLVSQTSSNGSEPKSESTIVDKTLLTQTKLAAEAENADNMSEQKRQQGKKVRYGEIVQLKHVFTGKYIHMCTSQTSQRDKNNMMIMLQEFNAKNAQFRILPQYKVKSEGEVVQIYDQIIFESIKSPGHFFHASSGFQVDHFTFGSELNLGVERSGFTLVRFCKENPELELFVKRGISVIPKYIKGGSVIRLFHKELEAYLVAEGLFDDEVTEDAEIVQDVHFRIRVMDQHKPRTLSPPSSGNTFWQIEAETSILYGEIIRWEQQVRLRHMTTRKYLCIDANHEISLTVDNEDPKTVFRLHSVLSEHDEIHFESYARIEHVLTGFWLHALKDEDYIRKQFRGVEENQEHSMRGLRWDTANVRQVAASGESMYDDAFTIQYVEKGYVDDFNFVAGMVPFLLNLIKDRNDSVTLNAKKTHLTLTAMEELKRFMYVNGVTNKNRQKLMRNLRVIDLLVKILQCPLDGMPDEMNLTSVFKEAYETLYTYMIGRSRKNALYFAKYIDFFQTQFTQKGGIGLNVAQMIVELIRDKRKIVDRITHSQIDQFVTLLEKSQNYRFLDLLHVLCVCDDVAIPNNQSYIVERWLSSGQHGVYLTARGQDINRQPNILYLSTTGGKSWVALHEFVDENNECYDQNKHDFLLHQLDLYKALCHGRNDFAINIITKELRFLTWEETFLSLRSDILPDAIRAKYCDLTTSLFVDVGNNYSVLDHPNICFVYDYVGSKDEEKSQGDFVVKELVAIFPVLRDWIAEFLQQNNYMVSSDIGHNMLVEQVLRLLYHLVKFGYYMDHEDVGQLLPPMLSLLDGRHDFPFPKDKDKGYSKDAMKQVLQFQLSDRYEKGPETLAIVNAKFQALEVLDLLLTYQRNSRLQSFVGKFKVAEQSVALRKPTSALTPLLYDTFNPHNQTKAALRKQRLVNKEMRDMFNLSAIFDIDLLTKILTDLSKYKYDKVITKSLNILNKVYSSKTNMFNLSFKAQILLTQDSARVHREVLKNMPVLRRLARAKLDNEQVKLMGSILDDLAEFCHLPMTPDEPHPMNQNILISNGILTILFDILVQEVDIKLFEQYGGMTSVFRKTLYLLKLLARENEAVQMHIFERLDILLDVRVVESELAIALREVFYGNQNTCLKINPRQIQKIVNRAADLQEKGPEFLDLLSMVVKVAGTDLTLKRNQAYVMKYIMQNYKKVAFVLDLSREEREAILTQTDKMSRLRYYICLLDLLAACAEGENLFIESLCQTILPMEDLLAILNNPAIDNVLKKPFLRCLHHVYMKSTGNVVDMQTSEIPHDTPQYERPQHDVYHGELWEYLSSLSIEINRLTDSIRDDPEKLGIHLKTAPEKSGSASAPDFESSTYGTVLYILEGVLPFLETFYRDFYLPDQHLHSNEADETDHLAKACVMFGEIAGPLLFKPQHMKNLVNCLAVIVPISNMPNSNLESVMERFASGITVEDTSSAIRRGNIEYYSAEVELNAKFRLYAKNCAAVFAGHNTVAAQLKINNKRAYTVIDGDEELPLGEEFQSLVRCFVDFHEKKPEKRFLPAAKLIEQLAIALECKRLSEAARIEMDDLNIKCFQVLRAIIHNEERRLPEDWATRTTEHKISKGLAVVAAIQNMYDQKGAMRKSLPHLASRNDLIAKEVLAFLCIMLFNANDSVQQSMLTYFFSTREEVFFMAVRDRMALSTNSIKEKRSLQTQHEAKLKESSDSKKVKNMFMVTLMALRQIQAYEDAMRQQRLSGWTRRTTKSCVKPPSKKKSRKPKETEQNNKLALVANDKTVKTRNKSKSRENKEIALTKSGILKKDKENTFINPKATEKDALMQEAGEVELTVKDQESDAIEADTSAFEYRNDGYIELVLKVMARMCDGQNKHLQDYLREQPDNVKSFDIIAEVTRFLNVVYSNINSKNIDLLIQLFETMNEFTAGNQENRVVIYDNKIIDYINFILRSGEFGDCSTEKTLELRKSISNLVMSLIEENGPGATEVALEVKDTLDKKAVLALMATCYERHQTDKTKIMELKALEEALADPLGSQGKLASTRNLAKGTKLLKGVMKKQKEQFADEYMDVGFSLYLLLARMCDIDPRLHDYLRMTPLQAKAFSFYKKNCMSIEIVKDGDLQKINFRVKNRRVLREEVKEKLKWGVDRSSPSNKIRDLMGWTKDIMKDIAYQQKILKNPVAILLTKGWLVWNHLVTIISFAINILMLVTWEAKGSLETPDIMVNTTGIPPILRDPTPSITTMSPENYNIAILVLGGCHNFMSLLVFISYFVCNHPRLPSIRNGINACKKLSLRRKPDDEEEEDKKRKHVSKLDARFFSVTTFYYMAFLALSVGGTYSNGYFFAFHLLNIVNNNQLLSGVIKAVTQNGKSLLWVGVLGLVVFYLYGMIGFALMRSMFNPGEYLYCNTLWQCTITVIRYGLIGDLFEVMKPHSNEKTFEKFGIVVFYHVSFFIFITTIGLNIIFGIIVDTFSELRDLKWTAESDMRDTCFICSRNSYDFEHHGKGFDHHVRFEHNMWSYIFFFIHLNGTKVNDYTALEMYVFKLLGKENYDFFPLDRALSLASMGKDATETKLDDLLGQVTSIVEKQRVEELEKKRREERLKQKQWEQKYRLGSFRRRARLPGPPDTDTNIMMTSMSLAPDDPRMMQLSPLPALSRAHRRQSFGDYSGQRASIGEITARLSGEGGVRRPSITDGRMDQPGTRTSLNDHSGRLSYLDGRRPSIGEHAGFGPYRQPSTQRYDRLERQRTFRSMSPVRFDAEPPSSSRYLRGHHSPSRYDVDDPYVRSLSPVRYDQGIRSPARSRHGSDPDIVGIITVGSSRREIPTRDLSSMLSPRYPDSRQASPRGAMAFFPDSESIHSFRGDVGPLDRSSEEYPVESLDGPMFAPHPDFPTREREMDSESIHSADYGRYERP</sequence>
<dbReference type="Gene3D" id="1.10.287.70">
    <property type="match status" value="1"/>
</dbReference>
<dbReference type="GO" id="GO:0070679">
    <property type="term" value="F:inositol 1,4,5 trisphosphate binding"/>
    <property type="evidence" value="ECO:0007669"/>
    <property type="project" value="UniProtKB-UniRule"/>
</dbReference>
<feature type="region of interest" description="Disordered" evidence="14">
    <location>
        <begin position="2913"/>
        <end position="2967"/>
    </location>
</feature>
<evidence type="ECO:0000256" key="4">
    <source>
        <dbReference type="ARBA" id="ARBA00022692"/>
    </source>
</evidence>
<feature type="transmembrane region" description="Helical" evidence="13">
    <location>
        <begin position="2427"/>
        <end position="2446"/>
    </location>
</feature>
<keyword evidence="5" id="KW-0677">Repeat</keyword>
<evidence type="ECO:0000256" key="5">
    <source>
        <dbReference type="ARBA" id="ARBA00022737"/>
    </source>
</evidence>
<feature type="transmembrane region" description="Helical" evidence="13">
    <location>
        <begin position="2371"/>
        <end position="2393"/>
    </location>
</feature>
<dbReference type="InterPro" id="IPR000699">
    <property type="entry name" value="RIH_dom"/>
</dbReference>
<keyword evidence="6 13" id="KW-0256">Endoplasmic reticulum</keyword>
<keyword evidence="4 13" id="KW-0812">Transmembrane</keyword>
<evidence type="ECO:0000259" key="15">
    <source>
        <dbReference type="PROSITE" id="PS50919"/>
    </source>
</evidence>
<keyword evidence="13" id="KW-0107">Calcium channel</keyword>
<dbReference type="Pfam" id="PF08709">
    <property type="entry name" value="Ins145_P3_rec"/>
    <property type="match status" value="1"/>
</dbReference>
<dbReference type="OrthoDB" id="300855at2759"/>
<reference evidence="17" key="1">
    <citation type="submission" date="2025-08" db="UniProtKB">
        <authorList>
            <consortium name="RefSeq"/>
        </authorList>
    </citation>
    <scope>IDENTIFICATION</scope>
</reference>
<comment type="subunit">
    <text evidence="13">Homotetramer.</text>
</comment>
<keyword evidence="12 13" id="KW-0407">Ion channel</keyword>
<dbReference type="SUPFAM" id="SSF100909">
    <property type="entry name" value="IP3 receptor type 1 binding core, domain 2"/>
    <property type="match status" value="1"/>
</dbReference>
<keyword evidence="13" id="KW-0106">Calcium</keyword>
<evidence type="ECO:0000256" key="7">
    <source>
        <dbReference type="ARBA" id="ARBA00022989"/>
    </source>
</evidence>
<dbReference type="GO" id="GO:0005220">
    <property type="term" value="F:inositol 1,4,5-trisphosphate-gated calcium channel activity"/>
    <property type="evidence" value="ECO:0007669"/>
    <property type="project" value="UniProtKB-UniRule"/>
</dbReference>
<keyword evidence="8 13" id="KW-0406">Ion transport</keyword>
<dbReference type="GeneID" id="106060158"/>
<dbReference type="InterPro" id="IPR015925">
    <property type="entry name" value="Ryanodine_IP3_receptor"/>
</dbReference>
<evidence type="ECO:0000256" key="12">
    <source>
        <dbReference type="ARBA" id="ARBA00023303"/>
    </source>
</evidence>
<dbReference type="InterPro" id="IPR036300">
    <property type="entry name" value="MIR_dom_sf"/>
</dbReference>